<sequence>MNNTSPPEVANVPLADIDFGPAKKGRAALNAEAVERYAETESEWSNSKPIDLFYGHVPDGGRYYFAGDGWHRGEAMLKLKRQTIKATITRCESAAEAERQATLFALSGRANRVHGVPRSNEDKRAAIRNALLMRENEGMSDRRIADLCGVSHVIVGSVRHEMTSAGELIGKASAENPGRGYKEGANIRGGCHRESNGRIVVTAATEVREREQKRTELSAGNLTSDVDSNPVTASQAAPSAGEVPAPQPVPETEKLGTSRDVQDRYGRIVPESLAKVFAAASDARREWSRKIRELRELQQSLRKEHFGLIPDEGTLQSIEKTIDSLRSLVINSLPESVCPSVGQGGQHDAETVLNNLKQCHLCNSRKWLTSDQIDRHDKLHNVKDRCTRWASEPTKPATKVTATERSEQEEPAKAKEDDGNYDYKLGTGAGL</sequence>
<dbReference type="InterPro" id="IPR036086">
    <property type="entry name" value="ParB/Sulfiredoxin_sf"/>
</dbReference>
<feature type="compositionally biased region" description="Basic and acidic residues" evidence="1">
    <location>
        <begin position="402"/>
        <end position="418"/>
    </location>
</feature>
<proteinExistence type="predicted"/>
<accession>A0ABS5C4M6</accession>
<dbReference type="RefSeq" id="WP_210663453.1">
    <property type="nucleotide sequence ID" value="NZ_JAGKQQ010000002.1"/>
</dbReference>
<evidence type="ECO:0000256" key="1">
    <source>
        <dbReference type="SAM" id="MobiDB-lite"/>
    </source>
</evidence>
<dbReference type="Proteomes" id="UP000676565">
    <property type="component" value="Unassembled WGS sequence"/>
</dbReference>
<reference evidence="2 3" key="1">
    <citation type="submission" date="2021-04" db="EMBL/GenBank/DDBJ databases">
        <authorList>
            <person name="Ivanova A."/>
        </authorList>
    </citation>
    <scope>NUCLEOTIDE SEQUENCE [LARGE SCALE GENOMIC DNA]</scope>
    <source>
        <strain evidence="2 3">G18</strain>
    </source>
</reference>
<feature type="compositionally biased region" description="Polar residues" evidence="1">
    <location>
        <begin position="218"/>
        <end position="237"/>
    </location>
</feature>
<keyword evidence="3" id="KW-1185">Reference proteome</keyword>
<feature type="region of interest" description="Disordered" evidence="1">
    <location>
        <begin position="390"/>
        <end position="431"/>
    </location>
</feature>
<dbReference type="Gene3D" id="3.90.1530.10">
    <property type="entry name" value="Conserved hypothetical protein from pyrococcus furiosus pfu- 392566-001, ParB domain"/>
    <property type="match status" value="1"/>
</dbReference>
<organism evidence="2 3">
    <name type="scientific">Gemmata palustris</name>
    <dbReference type="NCBI Taxonomy" id="2822762"/>
    <lineage>
        <taxon>Bacteria</taxon>
        <taxon>Pseudomonadati</taxon>
        <taxon>Planctomycetota</taxon>
        <taxon>Planctomycetia</taxon>
        <taxon>Gemmatales</taxon>
        <taxon>Gemmataceae</taxon>
        <taxon>Gemmata</taxon>
    </lineage>
</organism>
<evidence type="ECO:0000313" key="2">
    <source>
        <dbReference type="EMBL" id="MBP3960937.1"/>
    </source>
</evidence>
<gene>
    <name evidence="2" type="ORF">J8F10_37425</name>
</gene>
<dbReference type="EMBL" id="JAGKQQ010000002">
    <property type="protein sequence ID" value="MBP3960937.1"/>
    <property type="molecule type" value="Genomic_DNA"/>
</dbReference>
<evidence type="ECO:0000313" key="3">
    <source>
        <dbReference type="Proteomes" id="UP000676565"/>
    </source>
</evidence>
<name>A0ABS5C4M6_9BACT</name>
<feature type="region of interest" description="Disordered" evidence="1">
    <location>
        <begin position="210"/>
        <end position="259"/>
    </location>
</feature>
<comment type="caution">
    <text evidence="2">The sequence shown here is derived from an EMBL/GenBank/DDBJ whole genome shotgun (WGS) entry which is preliminary data.</text>
</comment>
<protein>
    <submittedName>
        <fullName evidence="2">Uncharacterized protein</fullName>
    </submittedName>
</protein>
<dbReference type="SUPFAM" id="SSF110849">
    <property type="entry name" value="ParB/Sulfiredoxin"/>
    <property type="match status" value="1"/>
</dbReference>